<dbReference type="InterPro" id="IPR029058">
    <property type="entry name" value="AB_hydrolase_fold"/>
</dbReference>
<dbReference type="EMBL" id="JAOQAZ010000038">
    <property type="protein sequence ID" value="KAJ4247790.1"/>
    <property type="molecule type" value="Genomic_DNA"/>
</dbReference>
<reference evidence="1" key="1">
    <citation type="submission" date="2022-09" db="EMBL/GenBank/DDBJ databases">
        <title>Fusarium specimens isolated from Avocado Roots.</title>
        <authorList>
            <person name="Stajich J."/>
            <person name="Roper C."/>
            <person name="Heimlech-Rivalta G."/>
        </authorList>
    </citation>
    <scope>NUCLEOTIDE SEQUENCE</scope>
    <source>
        <strain evidence="1">CF00136</strain>
    </source>
</reference>
<organism evidence="1 2">
    <name type="scientific">Fusarium torreyae</name>
    <dbReference type="NCBI Taxonomy" id="1237075"/>
    <lineage>
        <taxon>Eukaryota</taxon>
        <taxon>Fungi</taxon>
        <taxon>Dikarya</taxon>
        <taxon>Ascomycota</taxon>
        <taxon>Pezizomycotina</taxon>
        <taxon>Sordariomycetes</taxon>
        <taxon>Hypocreomycetidae</taxon>
        <taxon>Hypocreales</taxon>
        <taxon>Nectriaceae</taxon>
        <taxon>Fusarium</taxon>
    </lineage>
</organism>
<proteinExistence type="predicted"/>
<dbReference type="AlphaFoldDB" id="A0A9W8VAV5"/>
<gene>
    <name evidence="1" type="ORF">NW762_012999</name>
</gene>
<accession>A0A9W8VAV5</accession>
<name>A0A9W8VAV5_9HYPO</name>
<comment type="caution">
    <text evidence="1">The sequence shown here is derived from an EMBL/GenBank/DDBJ whole genome shotgun (WGS) entry which is preliminary data.</text>
</comment>
<sequence>MEPFKLTLSDDTVVSGIRNIPPSTSSLKYRPLVVGLHGGCYTSQYFDVTPEYTASTASNALSVPFVAIDRPDYKESTPVGPIPEGSSYPEEWGKRLHGSILPALWTEFGLVNACTCIVLHCHSLGANGALVAASLHATGSGTHAYPLGGIVFSGFGSLLKDTGGHVSQPENPPSHMNIPVEVKDRTLLLPGTADESIYAQSERIDHALPYEELASLRKSWLGTWKEKWGVNVTTPVMIGFAERDHYWDATDEHLKDFAEGLPKTKHMAQPSQKVLQTFGITSPLDPVEGGRGLCFRADDVILRPSDDDKESEWVGSLCESLMALEPIDYRNSHPVPTSNSSSRYVYEGWTAWSYVSGKATPKGNFGTILRACRAFNADVAKLRSQKPEFLSERVNRFTEADLVTWEEKSLKDVSDINEDIMSLIQPNLQRLLQLQQPFRENITNQLIHGDLTGNILFDQDPETPPGIIDITLYWRPAEYAEAIIVADGLIWLNEGRELIEMYGTDHTRLQLLVRALYWRCLAFAIDSDVAWVKENLPRADFGRAAEVVAGMVSE</sequence>
<evidence type="ECO:0008006" key="3">
    <source>
        <dbReference type="Google" id="ProtNLM"/>
    </source>
</evidence>
<dbReference type="InterPro" id="IPR011009">
    <property type="entry name" value="Kinase-like_dom_sf"/>
</dbReference>
<dbReference type="SUPFAM" id="SSF53474">
    <property type="entry name" value="alpha/beta-Hydrolases"/>
    <property type="match status" value="1"/>
</dbReference>
<dbReference type="Proteomes" id="UP001152049">
    <property type="component" value="Unassembled WGS sequence"/>
</dbReference>
<dbReference type="OrthoDB" id="5371334at2759"/>
<protein>
    <recommendedName>
        <fullName evidence="3">Aminoglycoside phosphotransferase domain-containing protein</fullName>
    </recommendedName>
</protein>
<evidence type="ECO:0000313" key="2">
    <source>
        <dbReference type="Proteomes" id="UP001152049"/>
    </source>
</evidence>
<dbReference type="Gene3D" id="3.40.50.1820">
    <property type="entry name" value="alpha/beta hydrolase"/>
    <property type="match status" value="1"/>
</dbReference>
<dbReference type="SUPFAM" id="SSF56112">
    <property type="entry name" value="Protein kinase-like (PK-like)"/>
    <property type="match status" value="1"/>
</dbReference>
<keyword evidence="2" id="KW-1185">Reference proteome</keyword>
<evidence type="ECO:0000313" key="1">
    <source>
        <dbReference type="EMBL" id="KAJ4247790.1"/>
    </source>
</evidence>